<keyword evidence="3" id="KW-1185">Reference proteome</keyword>
<gene>
    <name evidence="2" type="ORF">ACFSRZ_01820</name>
</gene>
<accession>A0ABW5LPI2</accession>
<dbReference type="Proteomes" id="UP001597508">
    <property type="component" value="Unassembled WGS sequence"/>
</dbReference>
<dbReference type="InterPro" id="IPR006528">
    <property type="entry name" value="Phage_head_morphogenesis_dom"/>
</dbReference>
<sequence>MGLKDSIIYKYFEKQFLSNADQMTINIEAASRKQGSSLTDQMTMTATTLQKQTLKEWKAAILLATDPEDPNRLNLKELYQSLKLDNHLMATIGNRIDAVRGSAFKLVDKSGKENPEMTDILKKLWFIEEEGFIHIALMSKYTGTKVIELFDLKENGHLKQVTEVDMAHVIPQKGMIVKEVGDAKGWNYKEGAFKDYYLQVGKDNMLGLFAMLAPIVLAKKLGIGSWLDYIEKYGIPPIFVFTDRFDKKRMTELYNSMLNFKSNHFVIAQGNEKIEHGTNANAGNSAVFKDLTKLANDEISKRINGATGSTDEKAHVGAANVHENILNTKIKLDKFFIEILVNEELIPRLVKLSPVYSGLDNYKFEWDDAETLTLQELIDAVVSFSSFYEIDVEYLSEKTGIPITGLKSMMPQTNNPEPQKKKSSLNLGPSAERFDQLYPQSILELDIQAIDLSKYTKLVGTIAKGLHDGTFKPESLSEDLINQIYSDIVAGARDGWGNGFTKFGKDPKKDRTVLAMQKNIFRFSGAKTYAQLLEFNDLQFHHGNQRSFKDFKEQVQKANKRYNENYLQAEHQTARQSGNQARNWQSYEKDKDLFPNLEYRTAGDERVREDHSVFDGIVKPVDDPFWDSFYPPNGWRCRCYVVQTTNSPTSKPTPKNQIKPEFKINVGKTGSVYSEKHPFFVISRAAPKKVQSAFELSKLHAPYTKIYTGNGGADVKISPFADPKDLPGNFAAAKKLSDSGISVKIRPHIIEKGYKNPEFEIDKKLADRKTQKGKNISSNLRSAKSQGVKVIVFDIHQDYPFSVNRFKSQLKGLLKHYKKDTFDTVILISGKAVERIKISDLLK</sequence>
<evidence type="ECO:0000259" key="1">
    <source>
        <dbReference type="Pfam" id="PF04233"/>
    </source>
</evidence>
<dbReference type="NCBIfam" id="TIGR01641">
    <property type="entry name" value="phageSPP1_gp7"/>
    <property type="match status" value="1"/>
</dbReference>
<organism evidence="2 3">
    <name type="scientific">Pseudotenacibaculum haliotis</name>
    <dbReference type="NCBI Taxonomy" id="1862138"/>
    <lineage>
        <taxon>Bacteria</taxon>
        <taxon>Pseudomonadati</taxon>
        <taxon>Bacteroidota</taxon>
        <taxon>Flavobacteriia</taxon>
        <taxon>Flavobacteriales</taxon>
        <taxon>Flavobacteriaceae</taxon>
        <taxon>Pseudotenacibaculum</taxon>
    </lineage>
</organism>
<comment type="caution">
    <text evidence="2">The sequence shown here is derived from an EMBL/GenBank/DDBJ whole genome shotgun (WGS) entry which is preliminary data.</text>
</comment>
<dbReference type="EMBL" id="JBHULH010000001">
    <property type="protein sequence ID" value="MFD2566089.1"/>
    <property type="molecule type" value="Genomic_DNA"/>
</dbReference>
<dbReference type="InterPro" id="IPR009279">
    <property type="entry name" value="Portal_Mu"/>
</dbReference>
<proteinExistence type="predicted"/>
<protein>
    <submittedName>
        <fullName evidence="2">DUF935 family protein</fullName>
    </submittedName>
</protein>
<evidence type="ECO:0000313" key="3">
    <source>
        <dbReference type="Proteomes" id="UP001597508"/>
    </source>
</evidence>
<dbReference type="Gene3D" id="3.40.1350.120">
    <property type="match status" value="1"/>
</dbReference>
<feature type="domain" description="Phage head morphogenesis" evidence="1">
    <location>
        <begin position="548"/>
        <end position="641"/>
    </location>
</feature>
<name>A0ABW5LPI2_9FLAO</name>
<reference evidence="3" key="1">
    <citation type="journal article" date="2019" name="Int. J. Syst. Evol. Microbiol.">
        <title>The Global Catalogue of Microorganisms (GCM) 10K type strain sequencing project: providing services to taxonomists for standard genome sequencing and annotation.</title>
        <authorList>
            <consortium name="The Broad Institute Genomics Platform"/>
            <consortium name="The Broad Institute Genome Sequencing Center for Infectious Disease"/>
            <person name="Wu L."/>
            <person name="Ma J."/>
        </authorList>
    </citation>
    <scope>NUCLEOTIDE SEQUENCE [LARGE SCALE GENOMIC DNA]</scope>
    <source>
        <strain evidence="3">KCTC 52127</strain>
    </source>
</reference>
<evidence type="ECO:0000313" key="2">
    <source>
        <dbReference type="EMBL" id="MFD2566089.1"/>
    </source>
</evidence>
<dbReference type="Pfam" id="PF04233">
    <property type="entry name" value="Phage_Mu_F"/>
    <property type="match status" value="1"/>
</dbReference>
<dbReference type="Pfam" id="PF06074">
    <property type="entry name" value="Portal_Mu"/>
    <property type="match status" value="1"/>
</dbReference>
<dbReference type="RefSeq" id="WP_379664811.1">
    <property type="nucleotide sequence ID" value="NZ_JBHULH010000001.1"/>
</dbReference>